<sequence length="86" mass="9884">MVIRLGHLKFGQVFDLIFGHAKLSTRLDPRLLWVYSRHHVLGHVRHVRHAIRMRACLQSSGSLLVAWHPADSVSMLPVTQQRLKSI</sequence>
<organism evidence="1">
    <name type="scientific">Drosophila melanogaster</name>
    <name type="common">Fruit fly</name>
    <dbReference type="NCBI Taxonomy" id="7227"/>
    <lineage>
        <taxon>Eukaryota</taxon>
        <taxon>Metazoa</taxon>
        <taxon>Ecdysozoa</taxon>
        <taxon>Arthropoda</taxon>
        <taxon>Hexapoda</taxon>
        <taxon>Insecta</taxon>
        <taxon>Pterygota</taxon>
        <taxon>Neoptera</taxon>
        <taxon>Endopterygota</taxon>
        <taxon>Diptera</taxon>
        <taxon>Brachycera</taxon>
        <taxon>Muscomorpha</taxon>
        <taxon>Ephydroidea</taxon>
        <taxon>Drosophilidae</taxon>
        <taxon>Drosophila</taxon>
        <taxon>Sophophora</taxon>
    </lineage>
</organism>
<reference evidence="1" key="1">
    <citation type="journal article" date="2003" name="Genome Biol.">
        <title>An integrated gene annotation and transcriptional profiling approach towards the full gene content of the Drosophila genome.</title>
        <authorList>
            <person name="Hild M."/>
            <person name="Beckmann B."/>
            <person name="Haas S.A."/>
            <person name="Koch B."/>
            <person name="Solovyev V."/>
            <person name="Busold C."/>
            <person name="Fellenberg K."/>
            <person name="Boutros M."/>
            <person name="Vingron M."/>
            <person name="Sauer F."/>
            <person name="Hoheisel J.D."/>
            <person name="Paro R."/>
        </authorList>
    </citation>
    <scope>NUCLEOTIDE SEQUENCE</scope>
</reference>
<accession>Q6IK64</accession>
<dbReference type="EMBL" id="BK002502">
    <property type="protein sequence ID" value="DAA04008.1"/>
    <property type="molecule type" value="Genomic_DNA"/>
</dbReference>
<evidence type="ECO:0000313" key="1">
    <source>
        <dbReference type="EMBL" id="DAA04008.1"/>
    </source>
</evidence>
<proteinExistence type="predicted"/>
<dbReference type="AlphaFoldDB" id="Q6IK64"/>
<gene>
    <name evidence="1" type="ORF">HDC13297</name>
</gene>
<protein>
    <submittedName>
        <fullName evidence="1">HDC13297</fullName>
    </submittedName>
</protein>
<name>Q6IK64_DROME</name>